<dbReference type="EC" id="3.1.3.16" evidence="4"/>
<evidence type="ECO:0000256" key="4">
    <source>
        <dbReference type="RuleBase" id="RU004273"/>
    </source>
</evidence>
<comment type="catalytic activity">
    <reaction evidence="4">
        <text>O-phospho-L-threonyl-[protein] + H2O = L-threonyl-[protein] + phosphate</text>
        <dbReference type="Rhea" id="RHEA:47004"/>
        <dbReference type="Rhea" id="RHEA-COMP:11060"/>
        <dbReference type="Rhea" id="RHEA-COMP:11605"/>
        <dbReference type="ChEBI" id="CHEBI:15377"/>
        <dbReference type="ChEBI" id="CHEBI:30013"/>
        <dbReference type="ChEBI" id="CHEBI:43474"/>
        <dbReference type="ChEBI" id="CHEBI:61977"/>
        <dbReference type="EC" id="3.1.3.16"/>
    </reaction>
</comment>
<feature type="domain" description="Serine/threonine specific protein phosphatases" evidence="5">
    <location>
        <begin position="146"/>
        <end position="151"/>
    </location>
</feature>
<dbReference type="GO" id="GO:0046872">
    <property type="term" value="F:metal ion binding"/>
    <property type="evidence" value="ECO:0007669"/>
    <property type="project" value="UniProtKB-KW"/>
</dbReference>
<dbReference type="AlphaFoldDB" id="A0AA86R5G0"/>
<evidence type="ECO:0000256" key="3">
    <source>
        <dbReference type="ARBA" id="ARBA00023211"/>
    </source>
</evidence>
<evidence type="ECO:0000313" key="7">
    <source>
        <dbReference type="EMBL" id="CAL6109063.1"/>
    </source>
</evidence>
<comment type="cofactor">
    <cofactor evidence="1">
        <name>Mn(2+)</name>
        <dbReference type="ChEBI" id="CHEBI:29035"/>
    </cofactor>
</comment>
<dbReference type="InterPro" id="IPR029052">
    <property type="entry name" value="Metallo-depent_PP-like"/>
</dbReference>
<dbReference type="Proteomes" id="UP001642409">
    <property type="component" value="Unassembled WGS sequence"/>
</dbReference>
<dbReference type="InterPro" id="IPR004843">
    <property type="entry name" value="Calcineurin-like_PHP"/>
</dbReference>
<dbReference type="SUPFAM" id="SSF56300">
    <property type="entry name" value="Metallo-dependent phosphatases"/>
    <property type="match status" value="1"/>
</dbReference>
<dbReference type="EMBL" id="CAXDID020000661">
    <property type="protein sequence ID" value="CAL6109063.1"/>
    <property type="molecule type" value="Genomic_DNA"/>
</dbReference>
<dbReference type="PROSITE" id="PS00125">
    <property type="entry name" value="SER_THR_PHOSPHATASE"/>
    <property type="match status" value="1"/>
</dbReference>
<reference evidence="6" key="1">
    <citation type="submission" date="2023-06" db="EMBL/GenBank/DDBJ databases">
        <authorList>
            <person name="Kurt Z."/>
        </authorList>
    </citation>
    <scope>NUCLEOTIDE SEQUENCE</scope>
</reference>
<evidence type="ECO:0000259" key="5">
    <source>
        <dbReference type="PROSITE" id="PS00125"/>
    </source>
</evidence>
<dbReference type="InterPro" id="IPR006186">
    <property type="entry name" value="Ser/Thr-sp_prot-phosphatase"/>
</dbReference>
<name>A0AA86R5G0_9EUKA</name>
<dbReference type="Pfam" id="PF00149">
    <property type="entry name" value="Metallophos"/>
    <property type="match status" value="1"/>
</dbReference>
<reference evidence="7 8" key="2">
    <citation type="submission" date="2024-07" db="EMBL/GenBank/DDBJ databases">
        <authorList>
            <person name="Akdeniz Z."/>
        </authorList>
    </citation>
    <scope>NUCLEOTIDE SEQUENCE [LARGE SCALE GENOMIC DNA]</scope>
</reference>
<keyword evidence="3" id="KW-0464">Manganese</keyword>
<evidence type="ECO:0000256" key="1">
    <source>
        <dbReference type="ARBA" id="ARBA00001936"/>
    </source>
</evidence>
<dbReference type="PRINTS" id="PR00114">
    <property type="entry name" value="STPHPHTASE"/>
</dbReference>
<evidence type="ECO:0000313" key="6">
    <source>
        <dbReference type="EMBL" id="CAI9966259.1"/>
    </source>
</evidence>
<dbReference type="GO" id="GO:0004722">
    <property type="term" value="F:protein serine/threonine phosphatase activity"/>
    <property type="evidence" value="ECO:0007669"/>
    <property type="project" value="UniProtKB-EC"/>
</dbReference>
<gene>
    <name evidence="6" type="ORF">HINF_LOCUS53904</name>
    <name evidence="7" type="ORF">HINF_LOCUS75266</name>
</gene>
<organism evidence="6">
    <name type="scientific">Hexamita inflata</name>
    <dbReference type="NCBI Taxonomy" id="28002"/>
    <lineage>
        <taxon>Eukaryota</taxon>
        <taxon>Metamonada</taxon>
        <taxon>Diplomonadida</taxon>
        <taxon>Hexamitidae</taxon>
        <taxon>Hexamitinae</taxon>
        <taxon>Hexamita</taxon>
    </lineage>
</organism>
<sequence length="375" mass="42797">MGYKTEMYSRFDRHSKQVSEFNLELTKENFIEQFKRLIDHQIPSLAQFLTILKQATALLKQRPNVVQIVPKPNQKIVVVGDLHGNFESLIRLFVGDEKSEIQPIGFPSNDLIYVFNGDFTDLGGSGYQIIFSLCFMLLFSDSVYLNRGNHESLSLGASTTFSSGHSFIYEMNEKFPEQREFYSPLLDFFSSLPLATQIQDVLVVHGGTPSTQYSINQLNTVNRFVQDLEPVPSTPENAFHEFLWSYNRNSKTASFLMQNKLQTLVVGHSSASFHSIYTFTKQLELHSIVKDETMFQKVKQMFGVGSNERLSVVEVFSSPTNGGELYAAVIECPNGRINNDPLKWEYFKIGQTQRLQTEAQMRITYNTAYSLNFAK</sequence>
<keyword evidence="4" id="KW-0378">Hydrolase</keyword>
<dbReference type="PANTHER" id="PTHR45668:SF5">
    <property type="entry name" value="SERINE_THREONINE-PROTEIN PHOSPHATASE 5"/>
    <property type="match status" value="1"/>
</dbReference>
<protein>
    <recommendedName>
        <fullName evidence="4">Serine/threonine-protein phosphatase</fullName>
        <ecNumber evidence="4">3.1.3.16</ecNumber>
    </recommendedName>
</protein>
<proteinExistence type="inferred from homology"/>
<keyword evidence="8" id="KW-1185">Reference proteome</keyword>
<evidence type="ECO:0000256" key="2">
    <source>
        <dbReference type="ARBA" id="ARBA00022723"/>
    </source>
</evidence>
<comment type="caution">
    <text evidence="6">The sequence shown here is derived from an EMBL/GenBank/DDBJ whole genome shotgun (WGS) entry which is preliminary data.</text>
</comment>
<dbReference type="InterPro" id="IPR051134">
    <property type="entry name" value="PPP_phosphatase"/>
</dbReference>
<evidence type="ECO:0000313" key="8">
    <source>
        <dbReference type="Proteomes" id="UP001642409"/>
    </source>
</evidence>
<comment type="similarity">
    <text evidence="4">Belongs to the PPP phosphatase family.</text>
</comment>
<dbReference type="SMART" id="SM00156">
    <property type="entry name" value="PP2Ac"/>
    <property type="match status" value="1"/>
</dbReference>
<dbReference type="Gene3D" id="3.60.21.10">
    <property type="match status" value="1"/>
</dbReference>
<dbReference type="EMBL" id="CATOUU010001001">
    <property type="protein sequence ID" value="CAI9966259.1"/>
    <property type="molecule type" value="Genomic_DNA"/>
</dbReference>
<accession>A0AA86R5G0</accession>
<keyword evidence="2" id="KW-0479">Metal-binding</keyword>
<dbReference type="PANTHER" id="PTHR45668">
    <property type="entry name" value="SERINE/THREONINE-PROTEIN PHOSPHATASE 5-RELATED"/>
    <property type="match status" value="1"/>
</dbReference>